<keyword evidence="5" id="KW-1185">Reference proteome</keyword>
<organism evidence="4 5">
    <name type="scientific">Clostridium weizhouense</name>
    <dbReference type="NCBI Taxonomy" id="2859781"/>
    <lineage>
        <taxon>Bacteria</taxon>
        <taxon>Bacillati</taxon>
        <taxon>Bacillota</taxon>
        <taxon>Clostridia</taxon>
        <taxon>Eubacteriales</taxon>
        <taxon>Clostridiaceae</taxon>
        <taxon>Clostridium</taxon>
    </lineage>
</organism>
<dbReference type="InterPro" id="IPR002347">
    <property type="entry name" value="SDR_fam"/>
</dbReference>
<comment type="caution">
    <text evidence="4">The sequence shown here is derived from an EMBL/GenBank/DDBJ whole genome shotgun (WGS) entry which is preliminary data.</text>
</comment>
<dbReference type="PRINTS" id="PR00080">
    <property type="entry name" value="SDRFAMILY"/>
</dbReference>
<comment type="similarity">
    <text evidence="1 3">Belongs to the short-chain dehydrogenases/reductases (SDR) family.</text>
</comment>
<dbReference type="Pfam" id="PF00106">
    <property type="entry name" value="adh_short"/>
    <property type="match status" value="1"/>
</dbReference>
<dbReference type="RefSeq" id="WP_219778417.1">
    <property type="nucleotide sequence ID" value="NZ_JAHXPT010000003.1"/>
</dbReference>
<dbReference type="Proteomes" id="UP001519921">
    <property type="component" value="Unassembled WGS sequence"/>
</dbReference>
<name>A0ABS7ALB6_9CLOT</name>
<dbReference type="PANTHER" id="PTHR42901">
    <property type="entry name" value="ALCOHOL DEHYDROGENASE"/>
    <property type="match status" value="1"/>
</dbReference>
<keyword evidence="2" id="KW-0560">Oxidoreductase</keyword>
<dbReference type="PRINTS" id="PR00081">
    <property type="entry name" value="GDHRDH"/>
</dbReference>
<reference evidence="4 5" key="1">
    <citation type="submission" date="2021-07" db="EMBL/GenBank/DDBJ databases">
        <title>Clostridium weizhouense sp. nov., an anaerobic bacterium isolated from activated sludge of Petroleum wastewater.</title>
        <authorList>
            <person name="Li Q."/>
        </authorList>
    </citation>
    <scope>NUCLEOTIDE SEQUENCE [LARGE SCALE GENOMIC DNA]</scope>
    <source>
        <strain evidence="4 5">YB-6</strain>
    </source>
</reference>
<protein>
    <submittedName>
        <fullName evidence="4">SDR family NAD(P)-dependent oxidoreductase</fullName>
    </submittedName>
</protein>
<evidence type="ECO:0000256" key="1">
    <source>
        <dbReference type="ARBA" id="ARBA00006484"/>
    </source>
</evidence>
<proteinExistence type="inferred from homology"/>
<dbReference type="EMBL" id="JAHXPT010000003">
    <property type="protein sequence ID" value="MBW6409354.1"/>
    <property type="molecule type" value="Genomic_DNA"/>
</dbReference>
<sequence>MKKILITGSGTGIGKEAAIALSSKGHYVYATTHTLEQAEKLNKISKKNHLPLKSFKLDILSNNDRCLVDDLSIDVLINNAAIGDSGSVCEIDVNRYRQTFETNVFSSIELTQRVLKNMIKRGSGRIVFVSSLVGRITLPFLSPYTATKFAIEAIATSLKEELKELKSADIDVALIEPGAYATGFNQKNISKQFTWMKKSSYFKTNVNSLERKQFRYFKLTEVKNTSSIVQEYIKSVEDLKVKDRYVSPCFQGTYIQFKRILGK</sequence>
<evidence type="ECO:0000313" key="5">
    <source>
        <dbReference type="Proteomes" id="UP001519921"/>
    </source>
</evidence>
<evidence type="ECO:0000256" key="2">
    <source>
        <dbReference type="ARBA" id="ARBA00023002"/>
    </source>
</evidence>
<evidence type="ECO:0000256" key="3">
    <source>
        <dbReference type="RuleBase" id="RU000363"/>
    </source>
</evidence>
<dbReference type="Gene3D" id="3.40.50.720">
    <property type="entry name" value="NAD(P)-binding Rossmann-like Domain"/>
    <property type="match status" value="1"/>
</dbReference>
<dbReference type="PANTHER" id="PTHR42901:SF1">
    <property type="entry name" value="ALCOHOL DEHYDROGENASE"/>
    <property type="match status" value="1"/>
</dbReference>
<gene>
    <name evidence="4" type="ORF">KYD98_04555</name>
</gene>
<dbReference type="SUPFAM" id="SSF51735">
    <property type="entry name" value="NAD(P)-binding Rossmann-fold domains"/>
    <property type="match status" value="1"/>
</dbReference>
<dbReference type="InterPro" id="IPR036291">
    <property type="entry name" value="NAD(P)-bd_dom_sf"/>
</dbReference>
<accession>A0ABS7ALB6</accession>
<evidence type="ECO:0000313" key="4">
    <source>
        <dbReference type="EMBL" id="MBW6409354.1"/>
    </source>
</evidence>